<dbReference type="EMBL" id="JBHSMI010000023">
    <property type="protein sequence ID" value="MFC5403302.1"/>
    <property type="molecule type" value="Genomic_DNA"/>
</dbReference>
<dbReference type="RefSeq" id="WP_378132532.1">
    <property type="nucleotide sequence ID" value="NZ_JBHSMI010000023.1"/>
</dbReference>
<evidence type="ECO:0000313" key="3">
    <source>
        <dbReference type="EMBL" id="MFC5403302.1"/>
    </source>
</evidence>
<dbReference type="SUPFAM" id="SSF50118">
    <property type="entry name" value="Cell growth inhibitor/plasmid maintenance toxic component"/>
    <property type="match status" value="1"/>
</dbReference>
<sequence length="128" mass="13746">MAIQGKVKRGSIVWMHFEPHAGQEQGFWRPALVLSNGIISATIPLAFVVPITTEVKGYAYEVPVPPGIEVIGAMAGQDDLDMLSGVALTFHGKSVDLSACNAAVIGEIDPESDFYKEVEDNVLTFILS</sequence>
<evidence type="ECO:0000256" key="1">
    <source>
        <dbReference type="ARBA" id="ARBA00007521"/>
    </source>
</evidence>
<keyword evidence="2" id="KW-1277">Toxin-antitoxin system</keyword>
<dbReference type="Proteomes" id="UP001596113">
    <property type="component" value="Unassembled WGS sequence"/>
</dbReference>
<dbReference type="PANTHER" id="PTHR33988:SF3">
    <property type="entry name" value="ENDORIBONUCLEASE TOXIN CHPB-RELATED"/>
    <property type="match status" value="1"/>
</dbReference>
<proteinExistence type="inferred from homology"/>
<comment type="similarity">
    <text evidence="1">Belongs to the PemK/MazF family.</text>
</comment>
<dbReference type="PANTHER" id="PTHR33988">
    <property type="entry name" value="ENDORIBONUCLEASE MAZF-RELATED"/>
    <property type="match status" value="1"/>
</dbReference>
<evidence type="ECO:0000256" key="2">
    <source>
        <dbReference type="ARBA" id="ARBA00022649"/>
    </source>
</evidence>
<dbReference type="Gene3D" id="2.30.30.110">
    <property type="match status" value="1"/>
</dbReference>
<keyword evidence="4" id="KW-1185">Reference proteome</keyword>
<organism evidence="3 4">
    <name type="scientific">Cohnella soli</name>
    <dbReference type="NCBI Taxonomy" id="425005"/>
    <lineage>
        <taxon>Bacteria</taxon>
        <taxon>Bacillati</taxon>
        <taxon>Bacillota</taxon>
        <taxon>Bacilli</taxon>
        <taxon>Bacillales</taxon>
        <taxon>Paenibacillaceae</taxon>
        <taxon>Cohnella</taxon>
    </lineage>
</organism>
<evidence type="ECO:0000313" key="4">
    <source>
        <dbReference type="Proteomes" id="UP001596113"/>
    </source>
</evidence>
<accession>A0ABW0HTV7</accession>
<gene>
    <name evidence="3" type="ORF">ACFPOF_11230</name>
</gene>
<dbReference type="InterPro" id="IPR011067">
    <property type="entry name" value="Plasmid_toxin/cell-grow_inhib"/>
</dbReference>
<dbReference type="Pfam" id="PF02452">
    <property type="entry name" value="PemK_toxin"/>
    <property type="match status" value="1"/>
</dbReference>
<dbReference type="InterPro" id="IPR003477">
    <property type="entry name" value="PemK-like"/>
</dbReference>
<reference evidence="4" key="1">
    <citation type="journal article" date="2019" name="Int. J. Syst. Evol. Microbiol.">
        <title>The Global Catalogue of Microorganisms (GCM) 10K type strain sequencing project: providing services to taxonomists for standard genome sequencing and annotation.</title>
        <authorList>
            <consortium name="The Broad Institute Genomics Platform"/>
            <consortium name="The Broad Institute Genome Sequencing Center for Infectious Disease"/>
            <person name="Wu L."/>
            <person name="Ma J."/>
        </authorList>
    </citation>
    <scope>NUCLEOTIDE SEQUENCE [LARGE SCALE GENOMIC DNA]</scope>
    <source>
        <strain evidence="4">CGMCC 1.18575</strain>
    </source>
</reference>
<comment type="caution">
    <text evidence="3">The sequence shown here is derived from an EMBL/GenBank/DDBJ whole genome shotgun (WGS) entry which is preliminary data.</text>
</comment>
<protein>
    <submittedName>
        <fullName evidence="3">Type II toxin-antitoxin system PemK/MazF family toxin</fullName>
    </submittedName>
</protein>
<name>A0ABW0HTV7_9BACL</name>